<dbReference type="CDD" id="cd00171">
    <property type="entry name" value="Sec7"/>
    <property type="match status" value="1"/>
</dbReference>
<dbReference type="InterPro" id="IPR000904">
    <property type="entry name" value="Sec7_dom"/>
</dbReference>
<feature type="compositionally biased region" description="Basic and acidic residues" evidence="1">
    <location>
        <begin position="351"/>
        <end position="364"/>
    </location>
</feature>
<feature type="compositionally biased region" description="Polar residues" evidence="1">
    <location>
        <begin position="377"/>
        <end position="387"/>
    </location>
</feature>
<dbReference type="EMBL" id="CAGI01000150">
    <property type="protein sequence ID" value="CCF49955.1"/>
    <property type="molecule type" value="Genomic_DNA"/>
</dbReference>
<feature type="region of interest" description="Disordered" evidence="1">
    <location>
        <begin position="559"/>
        <end position="578"/>
    </location>
</feature>
<feature type="region of interest" description="Disordered" evidence="1">
    <location>
        <begin position="1"/>
        <end position="135"/>
    </location>
</feature>
<evidence type="ECO:0000313" key="5">
    <source>
        <dbReference type="Proteomes" id="UP000006174"/>
    </source>
</evidence>
<dbReference type="eggNOG" id="KOG0929">
    <property type="taxonomic scope" value="Eukaryota"/>
</dbReference>
<gene>
    <name evidence="3" type="ORF">UHO_0165</name>
    <name evidence="4" type="ORF">UHOR_00853</name>
</gene>
<dbReference type="Gene3D" id="1.10.1000.11">
    <property type="entry name" value="Arf Nucleotide-binding Site Opener,domain 2"/>
    <property type="match status" value="1"/>
</dbReference>
<dbReference type="GO" id="GO:0032012">
    <property type="term" value="P:regulation of ARF protein signal transduction"/>
    <property type="evidence" value="ECO:0007669"/>
    <property type="project" value="InterPro"/>
</dbReference>
<dbReference type="HOGENOM" id="CLU_240812_0_0_1"/>
<feature type="compositionally biased region" description="Polar residues" evidence="1">
    <location>
        <begin position="241"/>
        <end position="253"/>
    </location>
</feature>
<evidence type="ECO:0000313" key="3">
    <source>
        <dbReference type="EMBL" id="CAJ41934.1"/>
    </source>
</evidence>
<feature type="compositionally biased region" description="Polar residues" evidence="1">
    <location>
        <begin position="446"/>
        <end position="458"/>
    </location>
</feature>
<feature type="compositionally biased region" description="Low complexity" evidence="1">
    <location>
        <begin position="873"/>
        <end position="915"/>
    </location>
</feature>
<feature type="compositionally biased region" description="Low complexity" evidence="1">
    <location>
        <begin position="222"/>
        <end position="240"/>
    </location>
</feature>
<accession>Q2A754</accession>
<dbReference type="SMART" id="SM00222">
    <property type="entry name" value="Sec7"/>
    <property type="match status" value="1"/>
</dbReference>
<feature type="region of interest" description="Disordered" evidence="1">
    <location>
        <begin position="446"/>
        <end position="466"/>
    </location>
</feature>
<sequence>MSSSHILTDGEASSQRASISSDHSEIPSNSQAGKHASPSNDPVALPSTSTGDAPSPNTQPIAELDADSQPSLHGDHPTIRAHGRHLISRPNTASTTASFASALAEPPARPSIASASSSRHTSPKKSGPSRIGRSFEALLASDETYVLKERSKVALDTEDSLDSRNGLTPVPALLGSPSGSNRVIVERRRQRSSSSLTSNGIDDIDEERADVIPRPPDAAVFQSSLQQPKPQPSTSTSTSTVHRSISRGISANGSKPPASPDRTTSLQRRLAASPSAVSTASTRKAAPMSAMPGLMLPPESVSPGRARPRLSNSLGLEQEINSTYAADQGNSMGSFRQQMKKTSGFLRKLRKDNTPVRREKDTAKHSGSGSPGAAYSIGSNPSATSLGRSEGTVGATTLGRRESKASVLSGSSATGSTSHSMHKQSALFTSTEGVAVPSIPERFLQHSSSVSSHITAPSTDVEPAMSERNPGVAADQQELAPSVRSGLRVPSAPATITEWGLVAKVPLPQRSSWQGHDGLKSLGSSDSNGAIRLAVQQLESHMDDALKEDQAQKIQVAVPKQVSKPKQQWGPSPQLPDLDIEHYRERSGSFIEESDLVSSEGYDHKASYPTTPVTADSYPDNTRNGREGVAATGLGIVAGANFPGAAAGKAVENGAGEAATIKAPSKPKPPPLVGMLRRSSASNSAESPKDLSSSARSSQRNSIDPVAEVQVPRRTAHSGASLTSVRSFETAAESAGLDSADPKVTSFILPNGEKLSDPIKASYEQANGLEGSPLVKDGQRLPRPPQADGKNGANIADVSSHGVDADNNEDQEQSIRLVTKRSNAEDLNAESSPLELGSTTIITAPASPGMGSTALPKMVELSEQSFLRPGRNGSISRGYSASSSSVRAGSGSLLRTPSVRTSPSPISSPTSARTSFDGAPRSVTNDDVIATPAVAASAQELATKCWEEEPAFLKREKIAEWLGGLGSVNRAARTYYFANFDFSGLRLDVAFRRLCDKLFLRAETQQIDRILSAFSQRYYECNPDSVFGSSDVIHSVVFSILLLNTDLHIAKLQERMTRQQFVRNTLSAIAESSTDAPTVHAQDDGRSSFSHAHNDVPRSMDAFPQTVSAQHRNSISSYLGSRSKQTSSSTNLESSSDAQHPDSSRPGTAMSGNKSRDAEIETMLKDIYAAVKNERILLPSPEGGGGTVAAGRTSGTFAPNGGKRKVGKGSDRMTALKRGSIRGIQGLLGGMGSNPSLVESSVNPNPTRSSVDPWGRTAQSLGVSSGDRMLPPLPSITPGFASTLTQTIIKESMEEEAAASGTVNSSSSKAENAVDEEEDDDKLALAGPPWAKEGSLTRKHYWEATGKRAKDKAWTEMFVVVSKGTLSMFRFDSGSSSASTGTSSRAKSQRSAAGAGIGGGNWLSNATCLGEIPLAHSLANALPPPGYNKNRPHVFALTLPGGKVYFFQTGHEELVYEWVSTCNYWAARQSKEPLAGGVSNMEYGWNKVLPQPSEDEFEELDSFGDSSMSQHQHQQADARSIRSGKSSKRKGYSSPSPSSRDLNSGLSWAAPSISTSNNAGFMSNERTFINEWRTPQLPTVPSTLGEERQLARLEKQVATIVSELTLHNELRQPMLQLYSPRGANYNKALANWERKSNHLLQELVKYQSYVEALKRSGDLKAERRAKREVEGMIEDGDAMLAELTI</sequence>
<dbReference type="OMA" id="LSMFRFD"/>
<dbReference type="Gene3D" id="2.30.29.30">
    <property type="entry name" value="Pleckstrin-homology domain (PH domain)/Phosphotyrosine-binding domain (PTB)"/>
    <property type="match status" value="1"/>
</dbReference>
<protein>
    <recommendedName>
        <fullName evidence="2">SEC7 domain-containing protein</fullName>
    </recommendedName>
</protein>
<accession>L7N6C9</accession>
<evidence type="ECO:0000259" key="2">
    <source>
        <dbReference type="PROSITE" id="PS50190"/>
    </source>
</evidence>
<dbReference type="InterPro" id="IPR023394">
    <property type="entry name" value="Sec7_C_sf"/>
</dbReference>
<organism evidence="3">
    <name type="scientific">Ustilago hordei</name>
    <name type="common">Barley covered smut fungus</name>
    <dbReference type="NCBI Taxonomy" id="120017"/>
    <lineage>
        <taxon>Eukaryota</taxon>
        <taxon>Fungi</taxon>
        <taxon>Dikarya</taxon>
        <taxon>Basidiomycota</taxon>
        <taxon>Ustilaginomycotina</taxon>
        <taxon>Ustilaginomycetes</taxon>
        <taxon>Ustilaginales</taxon>
        <taxon>Ustilaginaceae</taxon>
        <taxon>Ustilago</taxon>
    </lineage>
</organism>
<evidence type="ECO:0000313" key="4">
    <source>
        <dbReference type="EMBL" id="CCF49955.1"/>
    </source>
</evidence>
<feature type="compositionally biased region" description="Low complexity" evidence="1">
    <location>
        <begin position="692"/>
        <end position="702"/>
    </location>
</feature>
<feature type="region of interest" description="Disordered" evidence="1">
    <location>
        <begin position="592"/>
        <end position="626"/>
    </location>
</feature>
<feature type="compositionally biased region" description="Basic and acidic residues" evidence="1">
    <location>
        <begin position="1081"/>
        <end position="1098"/>
    </location>
</feature>
<dbReference type="InterPro" id="IPR011993">
    <property type="entry name" value="PH-like_dom_sf"/>
</dbReference>
<reference evidence="4" key="2">
    <citation type="submission" date="2011-12" db="EMBL/GenBank/DDBJ databases">
        <authorList>
            <person name="Gueldener U."/>
        </authorList>
    </citation>
    <scope>NUCLEOTIDE SEQUENCE</scope>
    <source>
        <strain evidence="4">Uh4857-4</strain>
    </source>
</reference>
<keyword evidence="5" id="KW-1185">Reference proteome</keyword>
<dbReference type="Pfam" id="PF15410">
    <property type="entry name" value="PH_9"/>
    <property type="match status" value="1"/>
</dbReference>
<feature type="compositionally biased region" description="Low complexity" evidence="1">
    <location>
        <begin position="92"/>
        <end position="126"/>
    </location>
</feature>
<dbReference type="SUPFAM" id="SSF48425">
    <property type="entry name" value="Sec7 domain"/>
    <property type="match status" value="1"/>
</dbReference>
<feature type="compositionally biased region" description="Low complexity" evidence="1">
    <location>
        <begin position="271"/>
        <end position="282"/>
    </location>
</feature>
<dbReference type="SUPFAM" id="SSF50729">
    <property type="entry name" value="PH domain-like"/>
    <property type="match status" value="1"/>
</dbReference>
<dbReference type="InterPro" id="IPR001849">
    <property type="entry name" value="PH_domain"/>
</dbReference>
<name>Q2A754_USTHO</name>
<feature type="region of interest" description="Disordered" evidence="1">
    <location>
        <begin position="1495"/>
        <end position="1545"/>
    </location>
</feature>
<feature type="compositionally biased region" description="Polar residues" evidence="1">
    <location>
        <begin position="1504"/>
        <end position="1513"/>
    </location>
</feature>
<feature type="compositionally biased region" description="Polar residues" evidence="1">
    <location>
        <begin position="608"/>
        <end position="622"/>
    </location>
</feature>
<accession>I2FSR2</accession>
<dbReference type="PANTHER" id="PTHR10663:SF373">
    <property type="entry name" value="PH AND SEC7 DOMAIN-CONTAINING PROTEIN C11E3.11C"/>
    <property type="match status" value="1"/>
</dbReference>
<feature type="region of interest" description="Disordered" evidence="1">
    <location>
        <begin position="343"/>
        <end position="425"/>
    </location>
</feature>
<feature type="region of interest" description="Disordered" evidence="1">
    <location>
        <begin position="1295"/>
        <end position="1330"/>
    </location>
</feature>
<feature type="compositionally biased region" description="Polar residues" evidence="1">
    <location>
        <begin position="1105"/>
        <end position="1122"/>
    </location>
</feature>
<feature type="compositionally biased region" description="Low complexity" evidence="1">
    <location>
        <begin position="405"/>
        <end position="419"/>
    </location>
</feature>
<dbReference type="PROSITE" id="PS50190">
    <property type="entry name" value="SEC7"/>
    <property type="match status" value="1"/>
</dbReference>
<feature type="compositionally biased region" description="Low complexity" evidence="1">
    <location>
        <begin position="1123"/>
        <end position="1136"/>
    </location>
</feature>
<dbReference type="SMART" id="SM00233">
    <property type="entry name" value="PH"/>
    <property type="match status" value="1"/>
</dbReference>
<feature type="compositionally biased region" description="Polar residues" evidence="1">
    <location>
        <begin position="1"/>
        <end position="60"/>
    </location>
</feature>
<dbReference type="STRING" id="1128400.L7N6C9"/>
<dbReference type="GO" id="GO:0005085">
    <property type="term" value="F:guanyl-nucleotide exchange factor activity"/>
    <property type="evidence" value="ECO:0007669"/>
    <property type="project" value="InterPro"/>
</dbReference>
<feature type="region of interest" description="Disordered" evidence="1">
    <location>
        <begin position="868"/>
        <end position="920"/>
    </location>
</feature>
<dbReference type="Pfam" id="PF01369">
    <property type="entry name" value="Sec7"/>
    <property type="match status" value="1"/>
</dbReference>
<feature type="domain" description="SEC7" evidence="2">
    <location>
        <begin position="921"/>
        <end position="1099"/>
    </location>
</feature>
<feature type="region of interest" description="Disordered" evidence="1">
    <location>
        <begin position="1180"/>
        <end position="1209"/>
    </location>
</feature>
<evidence type="ECO:0000256" key="1">
    <source>
        <dbReference type="SAM" id="MobiDB-lite"/>
    </source>
</evidence>
<reference evidence="3" key="1">
    <citation type="journal article" date="2006" name="Fungal Genet. Biol.">
        <title>Mating factor linkage and genome evolution in basidiomycetous pathogens of cereals.</title>
        <authorList>
            <person name="Bakkeren G."/>
            <person name="Jiang G."/>
            <person name="Warren R.L."/>
            <person name="Butterfield Y."/>
            <person name="Shin H."/>
            <person name="Chiu R."/>
            <person name="Linning R."/>
            <person name="Schein J."/>
            <person name="Lee N."/>
            <person name="Hu G."/>
            <person name="Kupfer D.M."/>
            <person name="Tang Y."/>
            <person name="Roe B.A."/>
            <person name="Jones S."/>
            <person name="Marra M."/>
            <person name="Kronstad J.W."/>
        </authorList>
    </citation>
    <scope>NUCLEOTIDE SEQUENCE</scope>
    <source>
        <strain evidence="3">4857-4</strain>
    </source>
</reference>
<dbReference type="PANTHER" id="PTHR10663">
    <property type="entry name" value="GUANYL-NUCLEOTIDE EXCHANGE FACTOR"/>
    <property type="match status" value="1"/>
</dbReference>
<feature type="region of interest" description="Disordered" evidence="1">
    <location>
        <begin position="1072"/>
        <end position="1156"/>
    </location>
</feature>
<dbReference type="EMBL" id="AM118080">
    <property type="protein sequence ID" value="CAJ41934.1"/>
    <property type="molecule type" value="Genomic_DNA"/>
</dbReference>
<feature type="region of interest" description="Disordered" evidence="1">
    <location>
        <begin position="154"/>
        <end position="309"/>
    </location>
</feature>
<dbReference type="InterPro" id="IPR035999">
    <property type="entry name" value="Sec7_dom_sf"/>
</dbReference>
<dbReference type="Proteomes" id="UP000006174">
    <property type="component" value="Unassembled WGS sequence"/>
</dbReference>
<proteinExistence type="predicted"/>
<feature type="region of interest" description="Disordered" evidence="1">
    <location>
        <begin position="769"/>
        <end position="812"/>
    </location>
</feature>
<reference evidence="4 5" key="3">
    <citation type="journal article" date="2012" name="Plant Cell">
        <title>Genome comparison of barley and maize smut fungi reveals targeted loss of RNA silencing components and species-specific presence of transposable elements.</title>
        <authorList>
            <person name="Laurie J.D."/>
            <person name="Ali S."/>
            <person name="Linning R."/>
            <person name="Mannhaupt G."/>
            <person name="Wong P."/>
            <person name="Gueldener U."/>
            <person name="Muensterkoetter M."/>
            <person name="Moore R."/>
            <person name="Kahmann R."/>
            <person name="Bakkeren G."/>
            <person name="Schirawski J."/>
        </authorList>
    </citation>
    <scope>NUCLEOTIDE SEQUENCE [LARGE SCALE GENOMIC DNA]</scope>
    <source>
        <strain evidence="4">Uh4857-4</strain>
        <strain evidence="5">Uh4875-4</strain>
    </source>
</reference>
<feature type="region of interest" description="Disordered" evidence="1">
    <location>
        <begin position="657"/>
        <end position="726"/>
    </location>
</feature>
<dbReference type="InterPro" id="IPR041681">
    <property type="entry name" value="PH_9"/>
</dbReference>
<feature type="compositionally biased region" description="Polar residues" evidence="1">
    <location>
        <begin position="1301"/>
        <end position="1310"/>
    </location>
</feature>